<accession>A0A830F099</accession>
<dbReference type="Pfam" id="PF00465">
    <property type="entry name" value="Fe-ADH"/>
    <property type="match status" value="1"/>
</dbReference>
<gene>
    <name evidence="4" type="ORF">GCM10009039_03180</name>
</gene>
<evidence type="ECO:0000313" key="5">
    <source>
        <dbReference type="Proteomes" id="UP000607197"/>
    </source>
</evidence>
<dbReference type="OrthoDB" id="57329at2157"/>
<organism evidence="4 5">
    <name type="scientific">Halocalculus aciditolerans</name>
    <dbReference type="NCBI Taxonomy" id="1383812"/>
    <lineage>
        <taxon>Archaea</taxon>
        <taxon>Methanobacteriati</taxon>
        <taxon>Methanobacteriota</taxon>
        <taxon>Stenosarchaea group</taxon>
        <taxon>Halobacteria</taxon>
        <taxon>Halobacteriales</taxon>
        <taxon>Halobacteriaceae</taxon>
        <taxon>Halocalculus</taxon>
    </lineage>
</organism>
<comment type="caution">
    <text evidence="4">The sequence shown here is derived from an EMBL/GenBank/DDBJ whole genome shotgun (WGS) entry which is preliminary data.</text>
</comment>
<protein>
    <submittedName>
        <fullName evidence="4">Alcohol dehydrogenase</fullName>
    </submittedName>
</protein>
<name>A0A830F099_9EURY</name>
<dbReference type="InterPro" id="IPR001670">
    <property type="entry name" value="ADH_Fe/GldA"/>
</dbReference>
<reference evidence="4" key="2">
    <citation type="submission" date="2020-09" db="EMBL/GenBank/DDBJ databases">
        <authorList>
            <person name="Sun Q."/>
            <person name="Ohkuma M."/>
        </authorList>
    </citation>
    <scope>NUCLEOTIDE SEQUENCE</scope>
    <source>
        <strain evidence="4">JCM 19596</strain>
    </source>
</reference>
<dbReference type="RefSeq" id="WP_188975168.1">
    <property type="nucleotide sequence ID" value="NZ_BMPG01000001.1"/>
</dbReference>
<feature type="domain" description="Fe-containing alcohol dehydrogenase-like C-terminal" evidence="3">
    <location>
        <begin position="200"/>
        <end position="372"/>
    </location>
</feature>
<dbReference type="InterPro" id="IPR056798">
    <property type="entry name" value="ADH_Fe_C"/>
</dbReference>
<evidence type="ECO:0000313" key="4">
    <source>
        <dbReference type="EMBL" id="GGL48333.1"/>
    </source>
</evidence>
<evidence type="ECO:0000259" key="2">
    <source>
        <dbReference type="Pfam" id="PF00465"/>
    </source>
</evidence>
<dbReference type="GO" id="GO:0046872">
    <property type="term" value="F:metal ion binding"/>
    <property type="evidence" value="ECO:0007669"/>
    <property type="project" value="InterPro"/>
</dbReference>
<dbReference type="Gene3D" id="3.40.50.1970">
    <property type="match status" value="1"/>
</dbReference>
<dbReference type="Gene3D" id="1.20.1090.10">
    <property type="entry name" value="Dehydroquinate synthase-like - alpha domain"/>
    <property type="match status" value="1"/>
</dbReference>
<dbReference type="InterPro" id="IPR039697">
    <property type="entry name" value="Alcohol_dehydrogenase_Fe"/>
</dbReference>
<dbReference type="EMBL" id="BMPG01000001">
    <property type="protein sequence ID" value="GGL48333.1"/>
    <property type="molecule type" value="Genomic_DNA"/>
</dbReference>
<dbReference type="CDD" id="cd14866">
    <property type="entry name" value="Fe-ADH-like"/>
    <property type="match status" value="1"/>
</dbReference>
<evidence type="ECO:0000259" key="3">
    <source>
        <dbReference type="Pfam" id="PF25137"/>
    </source>
</evidence>
<dbReference type="PANTHER" id="PTHR11496">
    <property type="entry name" value="ALCOHOL DEHYDROGENASE"/>
    <property type="match status" value="1"/>
</dbReference>
<dbReference type="Pfam" id="PF25137">
    <property type="entry name" value="ADH_Fe_C"/>
    <property type="match status" value="1"/>
</dbReference>
<keyword evidence="1" id="KW-0560">Oxidoreductase</keyword>
<dbReference type="AlphaFoldDB" id="A0A830F099"/>
<dbReference type="SUPFAM" id="SSF56796">
    <property type="entry name" value="Dehydroquinate synthase-like"/>
    <property type="match status" value="1"/>
</dbReference>
<dbReference type="Proteomes" id="UP000607197">
    <property type="component" value="Unassembled WGS sequence"/>
</dbReference>
<dbReference type="PANTHER" id="PTHR11496:SF83">
    <property type="entry name" value="HYDROXYACID-OXOACID TRANSHYDROGENASE, MITOCHONDRIAL"/>
    <property type="match status" value="1"/>
</dbReference>
<sequence>MPHSFRFEYESPTIRFGAGSVSGLADELAAAGASNALVVTGTSVGANDDVMDPVRAGLGDALAGVFAETTPEKLLSTALDGVDVFERADADSVVAVGGGSSLDVARAVCALAVTDDRDAAVDTYAETHALPVPDAALPPMAVVPTTLAGADLSFGGGLNATDPDITRTPISGGLSDPALTPTAAFYDPELVATTPRRVLASSAMNGFDKGVEAIYTTAHTPVTDATAVRGVRRLTETLPGLGPDAGETDYAGILEGILLVQYGIKRPDGSGLGLVHAFGHGLTAHSAVQQGSAHAITAPHALAYLLEQTDARRDVLADALGVDSDGIVDAVAAVRDSLGLPTRLRDVDDVSESSLDAIAESTHADGLLDNLPAGVDPTVADLRGVLEDAW</sequence>
<evidence type="ECO:0000256" key="1">
    <source>
        <dbReference type="ARBA" id="ARBA00023002"/>
    </source>
</evidence>
<proteinExistence type="predicted"/>
<reference evidence="4" key="1">
    <citation type="journal article" date="2014" name="Int. J. Syst. Evol. Microbiol.">
        <title>Complete genome sequence of Corynebacterium casei LMG S-19264T (=DSM 44701T), isolated from a smear-ripened cheese.</title>
        <authorList>
            <consortium name="US DOE Joint Genome Institute (JGI-PGF)"/>
            <person name="Walter F."/>
            <person name="Albersmeier A."/>
            <person name="Kalinowski J."/>
            <person name="Ruckert C."/>
        </authorList>
    </citation>
    <scope>NUCLEOTIDE SEQUENCE</scope>
    <source>
        <strain evidence="4">JCM 19596</strain>
    </source>
</reference>
<dbReference type="GO" id="GO:0004022">
    <property type="term" value="F:alcohol dehydrogenase (NAD+) activity"/>
    <property type="evidence" value="ECO:0007669"/>
    <property type="project" value="TreeGrafter"/>
</dbReference>
<keyword evidence="5" id="KW-1185">Reference proteome</keyword>
<feature type="domain" description="Alcohol dehydrogenase iron-type/glycerol dehydrogenase GldA" evidence="2">
    <location>
        <begin position="13"/>
        <end position="188"/>
    </location>
</feature>